<proteinExistence type="predicted"/>
<dbReference type="InterPro" id="IPR026960">
    <property type="entry name" value="RVT-Znf"/>
</dbReference>
<dbReference type="Gramene" id="Psat01G0385700-T1">
    <property type="protein sequence ID" value="KAI5445780.1"/>
    <property type="gene ID" value="KIW84_013857"/>
</dbReference>
<evidence type="ECO:0000313" key="2">
    <source>
        <dbReference type="EMBL" id="KAI5445780.1"/>
    </source>
</evidence>
<dbReference type="EMBL" id="JAMSHJ010000001">
    <property type="protein sequence ID" value="KAI5445780.1"/>
    <property type="molecule type" value="Genomic_DNA"/>
</dbReference>
<name>A0A9D5BLI4_PEA</name>
<organism evidence="2 3">
    <name type="scientific">Pisum sativum</name>
    <name type="common">Garden pea</name>
    <name type="synonym">Lathyrus oleraceus</name>
    <dbReference type="NCBI Taxonomy" id="3888"/>
    <lineage>
        <taxon>Eukaryota</taxon>
        <taxon>Viridiplantae</taxon>
        <taxon>Streptophyta</taxon>
        <taxon>Embryophyta</taxon>
        <taxon>Tracheophyta</taxon>
        <taxon>Spermatophyta</taxon>
        <taxon>Magnoliopsida</taxon>
        <taxon>eudicotyledons</taxon>
        <taxon>Gunneridae</taxon>
        <taxon>Pentapetalae</taxon>
        <taxon>rosids</taxon>
        <taxon>fabids</taxon>
        <taxon>Fabales</taxon>
        <taxon>Fabaceae</taxon>
        <taxon>Papilionoideae</taxon>
        <taxon>50 kb inversion clade</taxon>
        <taxon>NPAAA clade</taxon>
        <taxon>Hologalegina</taxon>
        <taxon>IRL clade</taxon>
        <taxon>Fabeae</taxon>
        <taxon>Lathyrus</taxon>
    </lineage>
</organism>
<dbReference type="Pfam" id="PF13966">
    <property type="entry name" value="zf-RVT"/>
    <property type="match status" value="1"/>
</dbReference>
<comment type="caution">
    <text evidence="2">The sequence shown here is derived from an EMBL/GenBank/DDBJ whole genome shotgun (WGS) entry which is preliminary data.</text>
</comment>
<gene>
    <name evidence="2" type="ORF">KIW84_013857</name>
</gene>
<dbReference type="AlphaFoldDB" id="A0A9D5BLI4"/>
<feature type="domain" description="Reverse transcriptase zinc-binding" evidence="1">
    <location>
        <begin position="101"/>
        <end position="186"/>
    </location>
</feature>
<dbReference type="Proteomes" id="UP001058974">
    <property type="component" value="Chromosome 1"/>
</dbReference>
<keyword evidence="3" id="KW-1185">Reference proteome</keyword>
<evidence type="ECO:0000259" key="1">
    <source>
        <dbReference type="Pfam" id="PF13966"/>
    </source>
</evidence>
<evidence type="ECO:0000313" key="3">
    <source>
        <dbReference type="Proteomes" id="UP001058974"/>
    </source>
</evidence>
<protein>
    <recommendedName>
        <fullName evidence="1">Reverse transcriptase zinc-binding domain-containing protein</fullName>
    </recommendedName>
</protein>
<reference evidence="2 3" key="1">
    <citation type="journal article" date="2022" name="Nat. Genet.">
        <title>Improved pea reference genome and pan-genome highlight genomic features and evolutionary characteristics.</title>
        <authorList>
            <person name="Yang T."/>
            <person name="Liu R."/>
            <person name="Luo Y."/>
            <person name="Hu S."/>
            <person name="Wang D."/>
            <person name="Wang C."/>
            <person name="Pandey M.K."/>
            <person name="Ge S."/>
            <person name="Xu Q."/>
            <person name="Li N."/>
            <person name="Li G."/>
            <person name="Huang Y."/>
            <person name="Saxena R.K."/>
            <person name="Ji Y."/>
            <person name="Li M."/>
            <person name="Yan X."/>
            <person name="He Y."/>
            <person name="Liu Y."/>
            <person name="Wang X."/>
            <person name="Xiang C."/>
            <person name="Varshney R.K."/>
            <person name="Ding H."/>
            <person name="Gao S."/>
            <person name="Zong X."/>
        </authorList>
    </citation>
    <scope>NUCLEOTIDE SEQUENCE [LARGE SCALE GENOMIC DNA]</scope>
    <source>
        <strain evidence="2 3">cv. Zhongwan 6</strain>
    </source>
</reference>
<sequence length="352" mass="41325">MLTANANIDNWCVGDGSKTNAWSDCWISPGIIIEDLDLEIPSDCTKAKVKDLVGNNGDCQWQKMNHWLPEELLQKIKAILPPRRECGEDIFMYASFGSDNFSIKSNYDNIRPTSNHVDDIQWWKIWKLKVQERVHYFVWLMSHDRLLTNYDKSLKGLGGADCKSCGSAMEKTLHALRVCPSVYNFWVMLVASNIKESLFSMNLKEWINFNLNVNQYWATLWAVGCHSFWTWRNKEYHDVNYNRPSPMDNHIFSRMNDYVEAMKKDKIIVGRNKIMSKIIIWAWIVMHSYALLIRIRWMIGRIEEVKVSHSSIEANRCEDALAKYVATSDEDMTFREDFLKFIRYLVRFDAML</sequence>
<accession>A0A9D5BLI4</accession>